<dbReference type="RefSeq" id="WP_235122607.1">
    <property type="nucleotide sequence ID" value="NZ_CP090978.1"/>
</dbReference>
<name>A0ABY3SPS2_9BACL</name>
<protein>
    <recommendedName>
        <fullName evidence="2">thioredoxin-dependent peroxiredoxin</fullName>
        <ecNumber evidence="2">1.11.1.24</ecNumber>
    </recommendedName>
    <alternativeName>
        <fullName evidence="10">Bacterioferritin comigratory protein</fullName>
    </alternativeName>
    <alternativeName>
        <fullName evidence="8">Thioredoxin peroxidase</fullName>
    </alternativeName>
</protein>
<dbReference type="InterPro" id="IPR050924">
    <property type="entry name" value="Peroxiredoxin_BCP/PrxQ"/>
</dbReference>
<dbReference type="CDD" id="cd02970">
    <property type="entry name" value="PRX_like2"/>
    <property type="match status" value="1"/>
</dbReference>
<evidence type="ECO:0000313" key="13">
    <source>
        <dbReference type="EMBL" id="UJF36052.1"/>
    </source>
</evidence>
<organism evidence="13 14">
    <name type="scientific">Paenibacillus hexagrammi</name>
    <dbReference type="NCBI Taxonomy" id="2908839"/>
    <lineage>
        <taxon>Bacteria</taxon>
        <taxon>Bacillati</taxon>
        <taxon>Bacillota</taxon>
        <taxon>Bacilli</taxon>
        <taxon>Bacillales</taxon>
        <taxon>Paenibacillaceae</taxon>
        <taxon>Paenibacillus</taxon>
    </lineage>
</organism>
<keyword evidence="6" id="KW-1015">Disulfide bond</keyword>
<proteinExistence type="inferred from homology"/>
<evidence type="ECO:0000256" key="11">
    <source>
        <dbReference type="ARBA" id="ARBA00049091"/>
    </source>
</evidence>
<dbReference type="Pfam" id="PF00578">
    <property type="entry name" value="AhpC-TSA"/>
    <property type="match status" value="1"/>
</dbReference>
<dbReference type="EC" id="1.11.1.24" evidence="2"/>
<evidence type="ECO:0000256" key="2">
    <source>
        <dbReference type="ARBA" id="ARBA00013017"/>
    </source>
</evidence>
<dbReference type="EMBL" id="CP090978">
    <property type="protein sequence ID" value="UJF36052.1"/>
    <property type="molecule type" value="Genomic_DNA"/>
</dbReference>
<evidence type="ECO:0000256" key="4">
    <source>
        <dbReference type="ARBA" id="ARBA00022862"/>
    </source>
</evidence>
<evidence type="ECO:0000256" key="9">
    <source>
        <dbReference type="ARBA" id="ARBA00038489"/>
    </source>
</evidence>
<keyword evidence="5" id="KW-0560">Oxidoreductase</keyword>
<dbReference type="Proteomes" id="UP001649230">
    <property type="component" value="Chromosome"/>
</dbReference>
<dbReference type="InterPro" id="IPR013766">
    <property type="entry name" value="Thioredoxin_domain"/>
</dbReference>
<evidence type="ECO:0000256" key="8">
    <source>
        <dbReference type="ARBA" id="ARBA00032824"/>
    </source>
</evidence>
<keyword evidence="7" id="KW-0676">Redox-active center</keyword>
<sequence>MQVKEQLEQAKAGFMAKVPDAAQSNIFLHIKEQQQSGIEFGLKQGMHAPPFTLSNAMGQPVTLYDELAKGPVVLTFYRGSWCPFCNIQLRAFQQTLPDIQKLGATLIAVTPQHPDHSLSQQEKEQLSFQVLSDPNGLVADSYKLLFELPGYLQSTFTDILKRDLAAFNNSDRWLLPVPATLIIDQGGKIRSAHVNPDFMQRVDPLEILTELRELLPSSTEQSSVE</sequence>
<dbReference type="InterPro" id="IPR000866">
    <property type="entry name" value="AhpC/TSA"/>
</dbReference>
<keyword evidence="14" id="KW-1185">Reference proteome</keyword>
<keyword evidence="3" id="KW-0575">Peroxidase</keyword>
<comment type="function">
    <text evidence="1">Thiol-specific peroxidase that catalyzes the reduction of hydrogen peroxide and organic hydroperoxides to water and alcohols, respectively. Plays a role in cell protection against oxidative stress by detoxifying peroxides and as sensor of hydrogen peroxide-mediated signaling events.</text>
</comment>
<evidence type="ECO:0000259" key="12">
    <source>
        <dbReference type="PROSITE" id="PS51352"/>
    </source>
</evidence>
<comment type="similarity">
    <text evidence="9">Belongs to the peroxiredoxin family. BCP/PrxQ subfamily.</text>
</comment>
<dbReference type="PROSITE" id="PS51352">
    <property type="entry name" value="THIOREDOXIN_2"/>
    <property type="match status" value="1"/>
</dbReference>
<feature type="domain" description="Thioredoxin" evidence="12">
    <location>
        <begin position="42"/>
        <end position="216"/>
    </location>
</feature>
<dbReference type="Gene3D" id="3.40.30.10">
    <property type="entry name" value="Glutaredoxin"/>
    <property type="match status" value="1"/>
</dbReference>
<dbReference type="InterPro" id="IPR036249">
    <property type="entry name" value="Thioredoxin-like_sf"/>
</dbReference>
<evidence type="ECO:0000256" key="1">
    <source>
        <dbReference type="ARBA" id="ARBA00003330"/>
    </source>
</evidence>
<evidence type="ECO:0000256" key="3">
    <source>
        <dbReference type="ARBA" id="ARBA00022559"/>
    </source>
</evidence>
<gene>
    <name evidence="13" type="ORF">L0M14_13830</name>
</gene>
<accession>A0ABY3SPS2</accession>
<evidence type="ECO:0000256" key="10">
    <source>
        <dbReference type="ARBA" id="ARBA00041373"/>
    </source>
</evidence>
<dbReference type="PANTHER" id="PTHR42801:SF7">
    <property type="entry name" value="SLL1159 PROTEIN"/>
    <property type="match status" value="1"/>
</dbReference>
<dbReference type="PANTHER" id="PTHR42801">
    <property type="entry name" value="THIOREDOXIN-DEPENDENT PEROXIDE REDUCTASE"/>
    <property type="match status" value="1"/>
</dbReference>
<keyword evidence="4" id="KW-0049">Antioxidant</keyword>
<comment type="catalytic activity">
    <reaction evidence="11">
        <text>a hydroperoxide + [thioredoxin]-dithiol = an alcohol + [thioredoxin]-disulfide + H2O</text>
        <dbReference type="Rhea" id="RHEA:62620"/>
        <dbReference type="Rhea" id="RHEA-COMP:10698"/>
        <dbReference type="Rhea" id="RHEA-COMP:10700"/>
        <dbReference type="ChEBI" id="CHEBI:15377"/>
        <dbReference type="ChEBI" id="CHEBI:29950"/>
        <dbReference type="ChEBI" id="CHEBI:30879"/>
        <dbReference type="ChEBI" id="CHEBI:35924"/>
        <dbReference type="ChEBI" id="CHEBI:50058"/>
        <dbReference type="EC" id="1.11.1.24"/>
    </reaction>
</comment>
<reference evidence="13 14" key="1">
    <citation type="journal article" date="2024" name="Int. J. Syst. Evol. Microbiol.">
        <title>Paenibacillus hexagrammi sp. nov., a novel bacterium isolated from the gut content of Hexagrammos agrammus.</title>
        <authorList>
            <person name="Jung H.K."/>
            <person name="Kim D.G."/>
            <person name="Zin H."/>
            <person name="Park J."/>
            <person name="Jung H."/>
            <person name="Kim Y.O."/>
            <person name="Kong H.J."/>
            <person name="Kim J.W."/>
            <person name="Kim Y.S."/>
        </authorList>
    </citation>
    <scope>NUCLEOTIDE SEQUENCE [LARGE SCALE GENOMIC DNA]</scope>
    <source>
        <strain evidence="13 14">YPD9-1</strain>
    </source>
</reference>
<evidence type="ECO:0000256" key="7">
    <source>
        <dbReference type="ARBA" id="ARBA00023284"/>
    </source>
</evidence>
<evidence type="ECO:0000256" key="6">
    <source>
        <dbReference type="ARBA" id="ARBA00023157"/>
    </source>
</evidence>
<evidence type="ECO:0000313" key="14">
    <source>
        <dbReference type="Proteomes" id="UP001649230"/>
    </source>
</evidence>
<dbReference type="SUPFAM" id="SSF52833">
    <property type="entry name" value="Thioredoxin-like"/>
    <property type="match status" value="1"/>
</dbReference>
<evidence type="ECO:0000256" key="5">
    <source>
        <dbReference type="ARBA" id="ARBA00023002"/>
    </source>
</evidence>